<organism evidence="2">
    <name type="scientific">viral metagenome</name>
    <dbReference type="NCBI Taxonomy" id="1070528"/>
    <lineage>
        <taxon>unclassified sequences</taxon>
        <taxon>metagenomes</taxon>
        <taxon>organismal metagenomes</taxon>
    </lineage>
</organism>
<reference evidence="2" key="1">
    <citation type="journal article" date="2020" name="Nature">
        <title>Giant virus diversity and host interactions through global metagenomics.</title>
        <authorList>
            <person name="Schulz F."/>
            <person name="Roux S."/>
            <person name="Paez-Espino D."/>
            <person name="Jungbluth S."/>
            <person name="Walsh D.A."/>
            <person name="Denef V.J."/>
            <person name="McMahon K.D."/>
            <person name="Konstantinidis K.T."/>
            <person name="Eloe-Fadrosh E.A."/>
            <person name="Kyrpides N.C."/>
            <person name="Woyke T."/>
        </authorList>
    </citation>
    <scope>NUCLEOTIDE SEQUENCE</scope>
    <source>
        <strain evidence="2">GVMAG-M-3300023174-107</strain>
    </source>
</reference>
<accession>A0A6C0D142</accession>
<dbReference type="InterPro" id="IPR043876">
    <property type="entry name" value="DUF5856"/>
</dbReference>
<evidence type="ECO:0000256" key="1">
    <source>
        <dbReference type="SAM" id="MobiDB-lite"/>
    </source>
</evidence>
<proteinExistence type="predicted"/>
<evidence type="ECO:0000313" key="2">
    <source>
        <dbReference type="EMBL" id="QHT10478.1"/>
    </source>
</evidence>
<name>A0A6C0D142_9ZZZZ</name>
<dbReference type="AlphaFoldDB" id="A0A6C0D142"/>
<protein>
    <submittedName>
        <fullName evidence="2">Uncharacterized protein</fullName>
    </submittedName>
</protein>
<dbReference type="EMBL" id="MN739521">
    <property type="protein sequence ID" value="QHT10478.1"/>
    <property type="molecule type" value="Genomic_DNA"/>
</dbReference>
<sequence>MNKIKTRKNKNKNSTNNSKNKSKVKDIIECCLDFLNNLKLFHWNTHSYSEHMASDELFEDLVKKTDKMVESLLQNRVPIKTSITLNTDKKSFMIKLNSFKKMMKSVSLPEELYSLRDDILIDIDQFEYRLTLH</sequence>
<dbReference type="Pfam" id="PF19174">
    <property type="entry name" value="DUF5856"/>
    <property type="match status" value="1"/>
</dbReference>
<feature type="region of interest" description="Disordered" evidence="1">
    <location>
        <begin position="1"/>
        <end position="20"/>
    </location>
</feature>
<feature type="compositionally biased region" description="Basic residues" evidence="1">
    <location>
        <begin position="1"/>
        <end position="11"/>
    </location>
</feature>